<feature type="compositionally biased region" description="Low complexity" evidence="7">
    <location>
        <begin position="1004"/>
        <end position="1015"/>
    </location>
</feature>
<dbReference type="InterPro" id="IPR022728">
    <property type="entry name" value="Period_circadian-like_C"/>
</dbReference>
<keyword evidence="2" id="KW-0597">Phosphoprotein</keyword>
<reference evidence="9" key="1">
    <citation type="submission" date="2021-12" db="EMBL/GenBank/DDBJ databases">
        <authorList>
            <person name="King R."/>
        </authorList>
    </citation>
    <scope>NUCLEOTIDE SEQUENCE</scope>
</reference>
<dbReference type="Gene3D" id="1.20.5.770">
    <property type="entry name" value="Single helix bin"/>
    <property type="match status" value="1"/>
</dbReference>
<dbReference type="InterPro" id="IPR000014">
    <property type="entry name" value="PAS"/>
</dbReference>
<keyword evidence="3" id="KW-0677">Repeat</keyword>
<feature type="region of interest" description="Disordered" evidence="7">
    <location>
        <begin position="813"/>
        <end position="870"/>
    </location>
</feature>
<feature type="region of interest" description="Disordered" evidence="7">
    <location>
        <begin position="497"/>
        <end position="518"/>
    </location>
</feature>
<feature type="region of interest" description="Disordered" evidence="7">
    <location>
        <begin position="1"/>
        <end position="134"/>
    </location>
</feature>
<feature type="compositionally biased region" description="Basic and acidic residues" evidence="7">
    <location>
        <begin position="117"/>
        <end position="127"/>
    </location>
</feature>
<dbReference type="Pfam" id="PF14598">
    <property type="entry name" value="PAS_11"/>
    <property type="match status" value="1"/>
</dbReference>
<evidence type="ECO:0000313" key="9">
    <source>
        <dbReference type="EMBL" id="CAH2985311.1"/>
    </source>
</evidence>
<dbReference type="PANTHER" id="PTHR11269">
    <property type="entry name" value="PERIOD CIRCADIAN PROTEIN"/>
    <property type="match status" value="1"/>
</dbReference>
<dbReference type="Pfam" id="PF00989">
    <property type="entry name" value="PAS"/>
    <property type="match status" value="1"/>
</dbReference>
<feature type="compositionally biased region" description="Basic and acidic residues" evidence="7">
    <location>
        <begin position="852"/>
        <end position="864"/>
    </location>
</feature>
<protein>
    <recommendedName>
        <fullName evidence="6">Period circadian protein</fullName>
    </recommendedName>
</protein>
<evidence type="ECO:0000256" key="3">
    <source>
        <dbReference type="ARBA" id="ARBA00022737"/>
    </source>
</evidence>
<feature type="compositionally biased region" description="Low complexity" evidence="7">
    <location>
        <begin position="16"/>
        <end position="58"/>
    </location>
</feature>
<evidence type="ECO:0000259" key="8">
    <source>
        <dbReference type="PROSITE" id="PS50112"/>
    </source>
</evidence>
<feature type="compositionally biased region" description="Basic and acidic residues" evidence="7">
    <location>
        <begin position="624"/>
        <end position="641"/>
    </location>
</feature>
<proteinExistence type="predicted"/>
<feature type="compositionally biased region" description="Basic and acidic residues" evidence="7">
    <location>
        <begin position="680"/>
        <end position="691"/>
    </location>
</feature>
<keyword evidence="10" id="KW-1185">Reference proteome</keyword>
<evidence type="ECO:0000256" key="7">
    <source>
        <dbReference type="SAM" id="MobiDB-lite"/>
    </source>
</evidence>
<dbReference type="InterPro" id="IPR050760">
    <property type="entry name" value="Period_circadian_regulator"/>
</dbReference>
<feature type="region of interest" description="Disordered" evidence="7">
    <location>
        <begin position="624"/>
        <end position="651"/>
    </location>
</feature>
<feature type="compositionally biased region" description="Polar residues" evidence="7">
    <location>
        <begin position="819"/>
        <end position="834"/>
    </location>
</feature>
<feature type="compositionally biased region" description="Basic residues" evidence="7">
    <location>
        <begin position="1020"/>
        <end position="1029"/>
    </location>
</feature>
<feature type="compositionally biased region" description="Basic residues" evidence="7">
    <location>
        <begin position="62"/>
        <end position="76"/>
    </location>
</feature>
<dbReference type="CDD" id="cd00130">
    <property type="entry name" value="PAS"/>
    <property type="match status" value="2"/>
</dbReference>
<evidence type="ECO:0000256" key="2">
    <source>
        <dbReference type="ARBA" id="ARBA00022553"/>
    </source>
</evidence>
<evidence type="ECO:0000256" key="5">
    <source>
        <dbReference type="ARBA" id="ARBA00023242"/>
    </source>
</evidence>
<keyword evidence="4" id="KW-0090">Biological rhythms</keyword>
<organism evidence="9 10">
    <name type="scientific">Chilo suppressalis</name>
    <name type="common">Asiatic rice borer moth</name>
    <dbReference type="NCBI Taxonomy" id="168631"/>
    <lineage>
        <taxon>Eukaryota</taxon>
        <taxon>Metazoa</taxon>
        <taxon>Ecdysozoa</taxon>
        <taxon>Arthropoda</taxon>
        <taxon>Hexapoda</taxon>
        <taxon>Insecta</taxon>
        <taxon>Pterygota</taxon>
        <taxon>Neoptera</taxon>
        <taxon>Endopterygota</taxon>
        <taxon>Lepidoptera</taxon>
        <taxon>Glossata</taxon>
        <taxon>Ditrysia</taxon>
        <taxon>Pyraloidea</taxon>
        <taxon>Crambidae</taxon>
        <taxon>Crambinae</taxon>
        <taxon>Chilo</taxon>
    </lineage>
</organism>
<dbReference type="SMART" id="SM00091">
    <property type="entry name" value="PAS"/>
    <property type="match status" value="2"/>
</dbReference>
<gene>
    <name evidence="9" type="ORF">CHILSU_LOCUS5165</name>
</gene>
<feature type="compositionally biased region" description="Polar residues" evidence="7">
    <location>
        <begin position="505"/>
        <end position="514"/>
    </location>
</feature>
<evidence type="ECO:0000256" key="1">
    <source>
        <dbReference type="ARBA" id="ARBA00004123"/>
    </source>
</evidence>
<accession>A0ABN8L8J7</accession>
<feature type="region of interest" description="Disordered" evidence="7">
    <location>
        <begin position="576"/>
        <end position="597"/>
    </location>
</feature>
<evidence type="ECO:0000256" key="6">
    <source>
        <dbReference type="ARBA" id="ARBA00040849"/>
    </source>
</evidence>
<feature type="region of interest" description="Disordered" evidence="7">
    <location>
        <begin position="671"/>
        <end position="714"/>
    </location>
</feature>
<dbReference type="PANTHER" id="PTHR11269:SF16">
    <property type="entry name" value="PERIOD CIRCADIAN PROTEIN"/>
    <property type="match status" value="1"/>
</dbReference>
<feature type="domain" description="PAS" evidence="8">
    <location>
        <begin position="303"/>
        <end position="354"/>
    </location>
</feature>
<keyword evidence="5" id="KW-0539">Nucleus</keyword>
<feature type="compositionally biased region" description="Polar residues" evidence="7">
    <location>
        <begin position="912"/>
        <end position="926"/>
    </location>
</feature>
<dbReference type="InterPro" id="IPR013767">
    <property type="entry name" value="PAS_fold"/>
</dbReference>
<evidence type="ECO:0000256" key="4">
    <source>
        <dbReference type="ARBA" id="ARBA00023108"/>
    </source>
</evidence>
<comment type="subcellular location">
    <subcellularLocation>
        <location evidence="1">Nucleus</location>
    </subcellularLocation>
</comment>
<dbReference type="Proteomes" id="UP001153292">
    <property type="component" value="Chromosome 2"/>
</dbReference>
<name>A0ABN8L8J7_CHISP</name>
<evidence type="ECO:0000313" key="10">
    <source>
        <dbReference type="Proteomes" id="UP001153292"/>
    </source>
</evidence>
<dbReference type="EMBL" id="OU963895">
    <property type="protein sequence ID" value="CAH2985311.1"/>
    <property type="molecule type" value="Genomic_DNA"/>
</dbReference>
<feature type="compositionally biased region" description="Basic residues" evidence="7">
    <location>
        <begin position="692"/>
        <end position="704"/>
    </location>
</feature>
<feature type="compositionally biased region" description="Acidic residues" evidence="7">
    <location>
        <begin position="1036"/>
        <end position="1051"/>
    </location>
</feature>
<feature type="region of interest" description="Disordered" evidence="7">
    <location>
        <begin position="1004"/>
        <end position="1058"/>
    </location>
</feature>
<dbReference type="SUPFAM" id="SSF55785">
    <property type="entry name" value="PYP-like sensor domain (PAS domain)"/>
    <property type="match status" value="2"/>
</dbReference>
<sequence length="1058" mass="117932">MDNLDDSDNNAKITDSAYSASCSNSQSRSLSSKSTHSGSNSSGSSGYGDGQPSTSGSSKPPPAKKSKGKDSKKKKSVQTEDPETRVENEALTEPLPVPEQPKEEVTDVDTTPLEKVTQNEKEVKTPDVEQLDTTESKEEVVSCCMPLGNSAVKSDGFSCVISMHDGVVVYTTSSLTATLGFPKKMWIGRSFIDFIHVSDRNIFASEITNGLAVPTTVKVETRVGPMSTVVCRIRRYRGLTSGFGVKERNVTFMPFLLKLAFKNVSDETGDVIYLVVQATTLLSAFKEPNEIVIRAKPFVMRHSANGNLEYIDAESVPYLGYIPQDIIGTDILQLYHQNDLVYLTNVYETIVKKGGLARSKPYRMQTQNRDFIKLESEWSSFINPWSRKLEFVIAKHHVLEGPSNPDVLQPFDTDIQPIDKKKNQHTLRDNIVKIMNEVLTKPDKLAKLQMSKRCQDLASFMERLMEDQPTPDAELRLEINDQDLSYYKRDSMLGGISPHHDCNDSKSSTETTPSYNQLNYNNNLQRYFESHQPLSFEDYNNVSGEYKLSLKNPKLHYSSPNGSSPLTQYCGDVGDLTNSRESGSAVRGSSPVSPLSDNQTLRLTESLLNIHNAEMEKEIVKLHRETRPSTKGEREKISSEKRQKKKEHLARCNASYQDTTVVIAEETSKNKLHGVKRTSKPKDLDNGDQKHHCSNSRQLRRRHTTSSAEVQPSATITTSTATTQWYNNQVNSTNTFLLGVGIPQPVPIVDPAIPQQVMAMQGIPVQCMMYGQAVYGSPIVYSALGPQVSYPVQQTMMSQMQYSNILYGRSQMNKPDMNSLAQGNNKKPETSQGDSIPAPGCSDKSKAVAVKPSEEIIDKTDGESSHSSFYSSFFKTESGSIEEPDPKKVNTKQTNNDTLKTEFQQKDAPFESSPTSYVYDSTQKTKTPPRRKMTPSWMEQVNVTSELIYKYQVMTKTMDEVLQNDKQRISEFAQPSLVNEQLGQLYMDLQLEGVAARLTLEEGITSSSSSGEENSAAPKMKAHRRKREHSRIGMIYEEDAPLPPPDADEGAVTEVSTT</sequence>
<dbReference type="Pfam" id="PF12114">
    <property type="entry name" value="Period_C"/>
    <property type="match status" value="1"/>
</dbReference>
<dbReference type="PROSITE" id="PS50112">
    <property type="entry name" value="PAS"/>
    <property type="match status" value="2"/>
</dbReference>
<feature type="region of interest" description="Disordered" evidence="7">
    <location>
        <begin position="909"/>
        <end position="935"/>
    </location>
</feature>
<dbReference type="InterPro" id="IPR035965">
    <property type="entry name" value="PAS-like_dom_sf"/>
</dbReference>
<feature type="domain" description="PAS" evidence="8">
    <location>
        <begin position="165"/>
        <end position="214"/>
    </location>
</feature>
<dbReference type="Gene3D" id="3.30.450.20">
    <property type="entry name" value="PAS domain"/>
    <property type="match status" value="2"/>
</dbReference>